<dbReference type="GO" id="GO:0003735">
    <property type="term" value="F:structural constituent of ribosome"/>
    <property type="evidence" value="ECO:0007669"/>
    <property type="project" value="InterPro"/>
</dbReference>
<dbReference type="InterPro" id="IPR005824">
    <property type="entry name" value="KOW"/>
</dbReference>
<keyword evidence="2 5" id="KW-0689">Ribosomal protein</keyword>
<evidence type="ECO:0000256" key="6">
    <source>
        <dbReference type="RuleBase" id="RU003477"/>
    </source>
</evidence>
<organism evidence="8 9">
    <name type="scientific">Candidatus Ornithobacterium hominis</name>
    <dbReference type="NCBI Taxonomy" id="2497989"/>
    <lineage>
        <taxon>Bacteria</taxon>
        <taxon>Pseudomonadati</taxon>
        <taxon>Bacteroidota</taxon>
        <taxon>Flavobacteriia</taxon>
        <taxon>Flavobacteriales</taxon>
        <taxon>Weeksellaceae</taxon>
        <taxon>Ornithobacterium</taxon>
    </lineage>
</organism>
<dbReference type="InterPro" id="IPR005825">
    <property type="entry name" value="Ribosomal_uL24_CS"/>
</dbReference>
<evidence type="ECO:0000256" key="1">
    <source>
        <dbReference type="ARBA" id="ARBA00010618"/>
    </source>
</evidence>
<dbReference type="HAMAP" id="MF_01326_B">
    <property type="entry name" value="Ribosomal_uL24_B"/>
    <property type="match status" value="1"/>
</dbReference>
<dbReference type="GO" id="GO:0019843">
    <property type="term" value="F:rRNA binding"/>
    <property type="evidence" value="ECO:0007669"/>
    <property type="project" value="UniProtKB-UniRule"/>
</dbReference>
<dbReference type="GO" id="GO:0006412">
    <property type="term" value="P:translation"/>
    <property type="evidence" value="ECO:0007669"/>
    <property type="project" value="UniProtKB-UniRule"/>
</dbReference>
<proteinExistence type="inferred from homology"/>
<sequence>MHSGKTKIKSGDSVIVLAGKDKGKTGEVLSVDRKNNRAVVGGVNMVKKHTKPSAQNPQGGIKEFESSIHISNIAILDQNNKPSKIGYRMENDKKVRFSKTTNKTLS</sequence>
<dbReference type="InterPro" id="IPR014722">
    <property type="entry name" value="Rib_uL2_dom2"/>
</dbReference>
<gene>
    <name evidence="5 8" type="primary">rplX</name>
    <name evidence="8" type="ORF">SAMEA104719789_00861</name>
</gene>
<evidence type="ECO:0000256" key="2">
    <source>
        <dbReference type="ARBA" id="ARBA00022980"/>
    </source>
</evidence>
<dbReference type="InterPro" id="IPR008991">
    <property type="entry name" value="Translation_prot_SH3-like_sf"/>
</dbReference>
<protein>
    <recommendedName>
        <fullName evidence="4 5">Large ribosomal subunit protein uL24</fullName>
    </recommendedName>
</protein>
<reference evidence="8 9" key="1">
    <citation type="submission" date="2018-09" db="EMBL/GenBank/DDBJ databases">
        <authorList>
            <consortium name="Pathogen Informatics"/>
        </authorList>
    </citation>
    <scope>NUCLEOTIDE SEQUENCE [LARGE SCALE GENOMIC DNA]</scope>
    <source>
        <strain evidence="8 9">OH-22767</strain>
    </source>
</reference>
<dbReference type="Gene3D" id="2.30.30.30">
    <property type="match status" value="1"/>
</dbReference>
<keyword evidence="5" id="KW-0694">RNA-binding</keyword>
<dbReference type="OrthoDB" id="9807419at2"/>
<keyword evidence="3 5" id="KW-0687">Ribonucleoprotein</keyword>
<comment type="similarity">
    <text evidence="1 5 6">Belongs to the universal ribosomal protein uL24 family.</text>
</comment>
<dbReference type="SMART" id="SM00739">
    <property type="entry name" value="KOW"/>
    <property type="match status" value="1"/>
</dbReference>
<dbReference type="Proteomes" id="UP000262142">
    <property type="component" value="Unassembled WGS sequence"/>
</dbReference>
<dbReference type="AlphaFoldDB" id="A0A383TZJ8"/>
<dbReference type="PANTHER" id="PTHR12903">
    <property type="entry name" value="MITOCHONDRIAL RIBOSOMAL PROTEIN L24"/>
    <property type="match status" value="1"/>
</dbReference>
<comment type="subunit">
    <text evidence="5">Part of the 50S ribosomal subunit.</text>
</comment>
<comment type="function">
    <text evidence="5">One of two assembly initiator proteins, it binds directly to the 5'-end of the 23S rRNA, where it nucleates assembly of the 50S subunit.</text>
</comment>
<dbReference type="NCBIfam" id="TIGR01079">
    <property type="entry name" value="rplX_bact"/>
    <property type="match status" value="1"/>
</dbReference>
<dbReference type="InterPro" id="IPR041988">
    <property type="entry name" value="Ribosomal_uL24_KOW"/>
</dbReference>
<evidence type="ECO:0000256" key="5">
    <source>
        <dbReference type="HAMAP-Rule" id="MF_01326"/>
    </source>
</evidence>
<dbReference type="GO" id="GO:0005840">
    <property type="term" value="C:ribosome"/>
    <property type="evidence" value="ECO:0007669"/>
    <property type="project" value="UniProtKB-KW"/>
</dbReference>
<dbReference type="RefSeq" id="WP_119059225.1">
    <property type="nucleotide sequence ID" value="NZ_UNSC01000003.1"/>
</dbReference>
<dbReference type="InterPro" id="IPR057264">
    <property type="entry name" value="Ribosomal_uL24_C"/>
</dbReference>
<accession>A0A383TZJ8</accession>
<dbReference type="SUPFAM" id="SSF50104">
    <property type="entry name" value="Translation proteins SH3-like domain"/>
    <property type="match status" value="1"/>
</dbReference>
<dbReference type="CDD" id="cd06089">
    <property type="entry name" value="KOW_RPL26"/>
    <property type="match status" value="1"/>
</dbReference>
<evidence type="ECO:0000313" key="9">
    <source>
        <dbReference type="Proteomes" id="UP000262142"/>
    </source>
</evidence>
<dbReference type="Pfam" id="PF17136">
    <property type="entry name" value="ribosomal_L24"/>
    <property type="match status" value="1"/>
</dbReference>
<evidence type="ECO:0000259" key="7">
    <source>
        <dbReference type="SMART" id="SM00739"/>
    </source>
</evidence>
<dbReference type="PROSITE" id="PS01108">
    <property type="entry name" value="RIBOSOMAL_L24"/>
    <property type="match status" value="1"/>
</dbReference>
<evidence type="ECO:0000313" key="8">
    <source>
        <dbReference type="EMBL" id="SZD72416.1"/>
    </source>
</evidence>
<evidence type="ECO:0000256" key="3">
    <source>
        <dbReference type="ARBA" id="ARBA00023274"/>
    </source>
</evidence>
<keyword evidence="5" id="KW-0699">rRNA-binding</keyword>
<feature type="domain" description="KOW" evidence="7">
    <location>
        <begin position="7"/>
        <end position="34"/>
    </location>
</feature>
<dbReference type="EMBL" id="UNSC01000003">
    <property type="protein sequence ID" value="SZD72416.1"/>
    <property type="molecule type" value="Genomic_DNA"/>
</dbReference>
<name>A0A383TZJ8_9FLAO</name>
<evidence type="ECO:0000256" key="4">
    <source>
        <dbReference type="ARBA" id="ARBA00035206"/>
    </source>
</evidence>
<dbReference type="Pfam" id="PF00467">
    <property type="entry name" value="KOW"/>
    <property type="match status" value="1"/>
</dbReference>
<keyword evidence="9" id="KW-1185">Reference proteome</keyword>
<dbReference type="InterPro" id="IPR003256">
    <property type="entry name" value="Ribosomal_uL24"/>
</dbReference>
<comment type="function">
    <text evidence="5">One of the proteins that surrounds the polypeptide exit tunnel on the outside of the subunit.</text>
</comment>
<dbReference type="GO" id="GO:1990904">
    <property type="term" value="C:ribonucleoprotein complex"/>
    <property type="evidence" value="ECO:0007669"/>
    <property type="project" value="UniProtKB-KW"/>
</dbReference>